<dbReference type="InterPro" id="IPR007367">
    <property type="entry name" value="DUF433"/>
</dbReference>
<dbReference type="AlphaFoldDB" id="A0A553CNP6"/>
<dbReference type="RefSeq" id="WP_144071107.1">
    <property type="nucleotide sequence ID" value="NZ_VJZR01000003.1"/>
</dbReference>
<name>A0A553CNP6_9FLAO</name>
<evidence type="ECO:0000313" key="2">
    <source>
        <dbReference type="Proteomes" id="UP000318585"/>
    </source>
</evidence>
<accession>A0A553CNP6</accession>
<dbReference type="SUPFAM" id="SSF46689">
    <property type="entry name" value="Homeodomain-like"/>
    <property type="match status" value="1"/>
</dbReference>
<dbReference type="OrthoDB" id="9809515at2"/>
<gene>
    <name evidence="1" type="ORF">FNW17_05680</name>
</gene>
<dbReference type="EMBL" id="VJZR01000003">
    <property type="protein sequence ID" value="TRX22160.1"/>
    <property type="molecule type" value="Genomic_DNA"/>
</dbReference>
<dbReference type="Gene3D" id="1.10.10.10">
    <property type="entry name" value="Winged helix-like DNA-binding domain superfamily/Winged helix DNA-binding domain"/>
    <property type="match status" value="1"/>
</dbReference>
<reference evidence="1 2" key="1">
    <citation type="submission" date="2019-07" db="EMBL/GenBank/DDBJ databases">
        <title>Novel species of Flavobacterium.</title>
        <authorList>
            <person name="Liu Q."/>
            <person name="Xin Y.-H."/>
        </authorList>
    </citation>
    <scope>NUCLEOTIDE SEQUENCE [LARGE SCALE GENOMIC DNA]</scope>
    <source>
        <strain evidence="1 2">LB3P56</strain>
    </source>
</reference>
<organism evidence="1 2">
    <name type="scientific">Flavobacterium franklandianum</name>
    <dbReference type="NCBI Taxonomy" id="2594430"/>
    <lineage>
        <taxon>Bacteria</taxon>
        <taxon>Pseudomonadati</taxon>
        <taxon>Bacteroidota</taxon>
        <taxon>Flavobacteriia</taxon>
        <taxon>Flavobacteriales</taxon>
        <taxon>Flavobacteriaceae</taxon>
        <taxon>Flavobacterium</taxon>
    </lineage>
</organism>
<comment type="caution">
    <text evidence="1">The sequence shown here is derived from an EMBL/GenBank/DDBJ whole genome shotgun (WGS) entry which is preliminary data.</text>
</comment>
<dbReference type="InterPro" id="IPR036388">
    <property type="entry name" value="WH-like_DNA-bd_sf"/>
</dbReference>
<dbReference type="Pfam" id="PF04255">
    <property type="entry name" value="DUF433"/>
    <property type="match status" value="1"/>
</dbReference>
<evidence type="ECO:0000313" key="1">
    <source>
        <dbReference type="EMBL" id="TRX22160.1"/>
    </source>
</evidence>
<keyword evidence="2" id="KW-1185">Reference proteome</keyword>
<sequence length="79" mass="8713">MDATVLERITTKPDVCNGKPTVRGMRITVETILQYLSAGDSVESILEAYPFLEKEDIQACIAFALKNLSSHKNDIQLAS</sequence>
<proteinExistence type="predicted"/>
<dbReference type="Proteomes" id="UP000318585">
    <property type="component" value="Unassembled WGS sequence"/>
</dbReference>
<protein>
    <submittedName>
        <fullName evidence="1">DUF433 domain-containing protein</fullName>
    </submittedName>
</protein>
<dbReference type="InterPro" id="IPR009057">
    <property type="entry name" value="Homeodomain-like_sf"/>
</dbReference>
<dbReference type="PANTHER" id="PTHR34849:SF3">
    <property type="entry name" value="SSR2962 PROTEIN"/>
    <property type="match status" value="1"/>
</dbReference>
<dbReference type="PANTHER" id="PTHR34849">
    <property type="entry name" value="SSL5025 PROTEIN"/>
    <property type="match status" value="1"/>
</dbReference>